<organism evidence="5 6">
    <name type="scientific">Agathobacter rectalis</name>
    <dbReference type="NCBI Taxonomy" id="39491"/>
    <lineage>
        <taxon>Bacteria</taxon>
        <taxon>Bacillati</taxon>
        <taxon>Bacillota</taxon>
        <taxon>Clostridia</taxon>
        <taxon>Lachnospirales</taxon>
        <taxon>Lachnospiraceae</taxon>
        <taxon>Agathobacter</taxon>
    </lineage>
</organism>
<evidence type="ECO:0000256" key="3">
    <source>
        <dbReference type="SAM" id="Phobius"/>
    </source>
</evidence>
<evidence type="ECO:0000313" key="5">
    <source>
        <dbReference type="EMBL" id="RGK45651.1"/>
    </source>
</evidence>
<dbReference type="SUPFAM" id="SSF48371">
    <property type="entry name" value="ARM repeat"/>
    <property type="match status" value="1"/>
</dbReference>
<evidence type="ECO:0000256" key="2">
    <source>
        <dbReference type="SAM" id="Coils"/>
    </source>
</evidence>
<feature type="domain" description="Phage tail tape measure protein" evidence="4">
    <location>
        <begin position="300"/>
        <end position="494"/>
    </location>
</feature>
<feature type="transmembrane region" description="Helical" evidence="3">
    <location>
        <begin position="631"/>
        <end position="652"/>
    </location>
</feature>
<keyword evidence="2" id="KW-0175">Coiled coil</keyword>
<evidence type="ECO:0000259" key="4">
    <source>
        <dbReference type="Pfam" id="PF10145"/>
    </source>
</evidence>
<evidence type="ECO:0000313" key="6">
    <source>
        <dbReference type="Proteomes" id="UP000261052"/>
    </source>
</evidence>
<keyword evidence="3" id="KW-0812">Transmembrane</keyword>
<protein>
    <recommendedName>
        <fullName evidence="4">Phage tail tape measure protein domain-containing protein</fullName>
    </recommendedName>
</protein>
<proteinExistence type="predicted"/>
<feature type="coiled-coil region" evidence="2">
    <location>
        <begin position="98"/>
        <end position="132"/>
    </location>
</feature>
<feature type="transmembrane region" description="Helical" evidence="3">
    <location>
        <begin position="598"/>
        <end position="619"/>
    </location>
</feature>
<keyword evidence="3" id="KW-0472">Membrane</keyword>
<accession>A0A3E4M7E6</accession>
<dbReference type="Gene3D" id="1.20.120.20">
    <property type="entry name" value="Apolipoprotein"/>
    <property type="match status" value="1"/>
</dbReference>
<evidence type="ECO:0000256" key="1">
    <source>
        <dbReference type="ARBA" id="ARBA00022612"/>
    </source>
</evidence>
<dbReference type="InterPro" id="IPR016024">
    <property type="entry name" value="ARM-type_fold"/>
</dbReference>
<dbReference type="InterPro" id="IPR010090">
    <property type="entry name" value="Phage_tape_meas"/>
</dbReference>
<comment type="caution">
    <text evidence="5">The sequence shown here is derived from an EMBL/GenBank/DDBJ whole genome shotgun (WGS) entry which is preliminary data.</text>
</comment>
<dbReference type="PANTHER" id="PTHR37813">
    <property type="entry name" value="FELS-2 PROPHAGE PROTEIN"/>
    <property type="match status" value="1"/>
</dbReference>
<dbReference type="PANTHER" id="PTHR37813:SF1">
    <property type="entry name" value="FELS-2 PROPHAGE PROTEIN"/>
    <property type="match status" value="1"/>
</dbReference>
<dbReference type="AlphaFoldDB" id="A0A3E4M7E6"/>
<dbReference type="RefSeq" id="WP_117684542.1">
    <property type="nucleotide sequence ID" value="NZ_QSQP01000001.1"/>
</dbReference>
<gene>
    <name evidence="5" type="ORF">DXD13_00805</name>
</gene>
<dbReference type="Pfam" id="PF10145">
    <property type="entry name" value="PhageMin_Tail"/>
    <property type="match status" value="1"/>
</dbReference>
<dbReference type="EMBL" id="QSQP01000001">
    <property type="protein sequence ID" value="RGK45651.1"/>
    <property type="molecule type" value="Genomic_DNA"/>
</dbReference>
<keyword evidence="3" id="KW-1133">Transmembrane helix</keyword>
<name>A0A3E4M7E6_9FIRM</name>
<reference evidence="5 6" key="1">
    <citation type="submission" date="2018-08" db="EMBL/GenBank/DDBJ databases">
        <title>A genome reference for cultivated species of the human gut microbiota.</title>
        <authorList>
            <person name="Zou Y."/>
            <person name="Xue W."/>
            <person name="Luo G."/>
        </authorList>
    </citation>
    <scope>NUCLEOTIDE SEQUENCE [LARGE SCALE GENOMIC DNA]</scope>
    <source>
        <strain evidence="5 6">TF11-15AC</strain>
    </source>
</reference>
<dbReference type="Gene3D" id="1.10.287.1490">
    <property type="match status" value="1"/>
</dbReference>
<keyword evidence="1" id="KW-1188">Viral release from host cell</keyword>
<sequence length="1148" mass="124564">MAAGRNIKGITIEIGGDTTGLQKALSGVNDKLKNTQAQLKDVNTLLKLDPSNTVLVAQKQELLKNAIADTASKLDTLEAAQKDVTAALEAGKIGQEEYMAFQREVEATKATLSRYQSELDGLNTEQDRLATNTERLSKLFDALGADLDDYADVLGSKLVTAIKNGSASSDQLKLAIEKIGRSATDGKADIKQMTDALDTVDDGQAIKNLIQDLKEAGTQADNTSEQLDEMGKTLSAGALMEAADQLSGLGDKITELGDKAKDAFLETQDATVKASTYFGETGKAAEETAGVIKDVYAEGVGDSMDSVSNAVITVKKNLKDLDETTLTHLTEQAITLDELYGIDMNETLRGVNSLMEQYGLTAQQAMDYIVKGTQNGLDKTNELGDNLSEYSGKFAQAGYSAQEYFQLLQNGLDNGAYNLDKVNDAINEVTTRLVDGTIADSLSKIDEKTGEVQAGTGGWSKEVEDVFKQWQQGGATQKDVIDAIVTDIQNTENQQDKLNKAALAFGTMAEDGNAKFIESLTTVGDTYDDVAGSAENMFDQSTTDSQTFEASMRQLEQSLIPLGEALMNLANNIIPPIAAGLKQVGEFFGKLPEPVQNFVVILGAVIAAFTTLAPAILAVKNIVSILGVATLGPIIGIIAGVAAAITAIIAIVKNWGAISEWFGDLWVKVKEKCSQVWESICSFFTETIPQAWDSLVSKFQSIPEWWSGIWQQVGDFFSQIWQSICSFFTDTIPQAWQNVVSWFQGIPEWWSGIWQQVADFFSGIWQSMMENPVLSSIVTTIQELWQNAVTTLQGIWSGLTEIASGAWELLKNTILAPVLLLIDLVTGDFTQLASDAQNIWQNIQDAASQIWSGIQQVVTSFAEGLVTHVVTLVTGFMDTLSSLWDMIKQTALNTWENLKNSVVQTATNLKDSAIQAFQNLKESAYQKWQEMKQNAHDSWENLKSSVVQTAQNLKESAVQAFHNMVSGIGNALSSLGSTVRNGFWSAISFITSLPSQAVQWGRDFIDGIVSGIRNAIGRVRDAVSDVASTIRSFLHFSVPDEGPLTEYESWMPDFMQGLAKGIEKSKSVVADAIEGVSKDMTINANAMMDQSNAKQTNAIMNITSLLAQYLPYLAKSLNIEWDTGGVAAKLARDMDRELGILAEEGGFL</sequence>
<dbReference type="Proteomes" id="UP000261052">
    <property type="component" value="Unassembled WGS sequence"/>
</dbReference>